<dbReference type="Gene3D" id="1.10.260.40">
    <property type="entry name" value="lambda repressor-like DNA-binding domains"/>
    <property type="match status" value="1"/>
</dbReference>
<dbReference type="InterPro" id="IPR043917">
    <property type="entry name" value="DUF5753"/>
</dbReference>
<protein>
    <submittedName>
        <fullName evidence="2">Transcriptional regulator</fullName>
    </submittedName>
</protein>
<dbReference type="SMART" id="SM00530">
    <property type="entry name" value="HTH_XRE"/>
    <property type="match status" value="1"/>
</dbReference>
<dbReference type="Pfam" id="PF19054">
    <property type="entry name" value="DUF5753"/>
    <property type="match status" value="1"/>
</dbReference>
<organism evidence="2 3">
    <name type="scientific">Nonomuraea cavernae</name>
    <dbReference type="NCBI Taxonomy" id="2045107"/>
    <lineage>
        <taxon>Bacteria</taxon>
        <taxon>Bacillati</taxon>
        <taxon>Actinomycetota</taxon>
        <taxon>Actinomycetes</taxon>
        <taxon>Streptosporangiales</taxon>
        <taxon>Streptosporangiaceae</taxon>
        <taxon>Nonomuraea</taxon>
    </lineage>
</organism>
<reference evidence="2" key="1">
    <citation type="journal article" date="2014" name="Int. J. Syst. Evol. Microbiol.">
        <title>Complete genome sequence of Corynebacterium casei LMG S-19264T (=DSM 44701T), isolated from a smear-ripened cheese.</title>
        <authorList>
            <consortium name="US DOE Joint Genome Institute (JGI-PGF)"/>
            <person name="Walter F."/>
            <person name="Albersmeier A."/>
            <person name="Kalinowski J."/>
            <person name="Ruckert C."/>
        </authorList>
    </citation>
    <scope>NUCLEOTIDE SEQUENCE</scope>
    <source>
        <strain evidence="2">CGMCC 4.7368</strain>
    </source>
</reference>
<name>A0A917YQI3_9ACTN</name>
<dbReference type="EMBL" id="BMNH01000002">
    <property type="protein sequence ID" value="GGO63600.1"/>
    <property type="molecule type" value="Genomic_DNA"/>
</dbReference>
<accession>A0A917YQI3</accession>
<evidence type="ECO:0000313" key="2">
    <source>
        <dbReference type="EMBL" id="GGO63600.1"/>
    </source>
</evidence>
<dbReference type="InterPro" id="IPR001387">
    <property type="entry name" value="Cro/C1-type_HTH"/>
</dbReference>
<gene>
    <name evidence="2" type="ORF">GCM10012289_11040</name>
</gene>
<dbReference type="Pfam" id="PF13560">
    <property type="entry name" value="HTH_31"/>
    <property type="match status" value="1"/>
</dbReference>
<dbReference type="GO" id="GO:0003677">
    <property type="term" value="F:DNA binding"/>
    <property type="evidence" value="ECO:0007669"/>
    <property type="project" value="InterPro"/>
</dbReference>
<evidence type="ECO:0000313" key="3">
    <source>
        <dbReference type="Proteomes" id="UP000646523"/>
    </source>
</evidence>
<reference evidence="2" key="2">
    <citation type="submission" date="2020-09" db="EMBL/GenBank/DDBJ databases">
        <authorList>
            <person name="Sun Q."/>
            <person name="Zhou Y."/>
        </authorList>
    </citation>
    <scope>NUCLEOTIDE SEQUENCE</scope>
    <source>
        <strain evidence="2">CGMCC 4.7368</strain>
    </source>
</reference>
<feature type="domain" description="HTH cro/C1-type" evidence="1">
    <location>
        <begin position="5"/>
        <end position="59"/>
    </location>
</feature>
<dbReference type="CDD" id="cd00093">
    <property type="entry name" value="HTH_XRE"/>
    <property type="match status" value="1"/>
</dbReference>
<dbReference type="AlphaFoldDB" id="A0A917YQI3"/>
<dbReference type="SUPFAM" id="SSF47413">
    <property type="entry name" value="lambda repressor-like DNA-binding domains"/>
    <property type="match status" value="1"/>
</dbReference>
<sequence length="295" mass="32479">MAARLAALRRARGLSMQAAARAAGLNTSTIYRIEHGLVAARESTARALLELYGVRERAQQAHVLSLLRGDREPGWFDAPEVPLALAGFLEQEDDAEVIYTYRPRGVPPLLQTRAYAEAAVRASRRPRATAEQVAGGACLVMRGQRLLDRAGGPRLWAVLDREAIEDPPLPRPQDRLEQLDALALAARRPNVAVQVARPVAETGFLYQGPPFTLLRFPERDRPDLLVLHLQREPVLVDDPRLAEEHHQVFARLALASFRIDFTPDVLRDVRARLSGSTPVVGAEAAAGASGQWVLR</sequence>
<keyword evidence="3" id="KW-1185">Reference proteome</keyword>
<proteinExistence type="predicted"/>
<comment type="caution">
    <text evidence="2">The sequence shown here is derived from an EMBL/GenBank/DDBJ whole genome shotgun (WGS) entry which is preliminary data.</text>
</comment>
<evidence type="ECO:0000259" key="1">
    <source>
        <dbReference type="PROSITE" id="PS50943"/>
    </source>
</evidence>
<dbReference type="Proteomes" id="UP000646523">
    <property type="component" value="Unassembled WGS sequence"/>
</dbReference>
<dbReference type="InterPro" id="IPR010982">
    <property type="entry name" value="Lambda_DNA-bd_dom_sf"/>
</dbReference>
<dbReference type="PROSITE" id="PS50943">
    <property type="entry name" value="HTH_CROC1"/>
    <property type="match status" value="1"/>
</dbReference>